<dbReference type="Proteomes" id="UP001172673">
    <property type="component" value="Unassembled WGS sequence"/>
</dbReference>
<sequence>MDTAIKDCVVSLTITSLERAPKKNASALESLRSSDYYYFRAAGLLSRQHEKLSMELSLIASVAFWHIDFFTRRPLRAMIHLLATTKLWRTMQRSTLFSTSLIAAVEQLLCNLAGIEFHHESNGSSLLLPSPEAHCKDTDQATYPGFPSLNAARASLSRCIWAAVLAYDPSATALQTRSRTDLEYIVFDRDLTRVLDFSDPPFCTLSDCLGLFASWYRRLSLTSEACIPVAESQSLQLNAELIRATIQKDVNNSKKDSNACEEDSEALFVRMLDDIADMIRKAERSKHFHSAADETISTSLRAPLCFIQRRTKVQETLVRALELMQKDQDMNEGNNTVVLMWMGFIAENDLLTGPPVG</sequence>
<dbReference type="AlphaFoldDB" id="A0AA38X0Z0"/>
<gene>
    <name evidence="1" type="ORF">H2200_010894</name>
</gene>
<organism evidence="1 2">
    <name type="scientific">Cladophialophora chaetospira</name>
    <dbReference type="NCBI Taxonomy" id="386627"/>
    <lineage>
        <taxon>Eukaryota</taxon>
        <taxon>Fungi</taxon>
        <taxon>Dikarya</taxon>
        <taxon>Ascomycota</taxon>
        <taxon>Pezizomycotina</taxon>
        <taxon>Eurotiomycetes</taxon>
        <taxon>Chaetothyriomycetidae</taxon>
        <taxon>Chaetothyriales</taxon>
        <taxon>Herpotrichiellaceae</taxon>
        <taxon>Cladophialophora</taxon>
    </lineage>
</organism>
<evidence type="ECO:0000313" key="2">
    <source>
        <dbReference type="Proteomes" id="UP001172673"/>
    </source>
</evidence>
<keyword evidence="2" id="KW-1185">Reference proteome</keyword>
<comment type="caution">
    <text evidence="1">The sequence shown here is derived from an EMBL/GenBank/DDBJ whole genome shotgun (WGS) entry which is preliminary data.</text>
</comment>
<protein>
    <submittedName>
        <fullName evidence="1">Uncharacterized protein</fullName>
    </submittedName>
</protein>
<evidence type="ECO:0000313" key="1">
    <source>
        <dbReference type="EMBL" id="KAJ9604779.1"/>
    </source>
</evidence>
<reference evidence="1" key="1">
    <citation type="submission" date="2022-10" db="EMBL/GenBank/DDBJ databases">
        <title>Culturing micro-colonial fungi from biological soil crusts in the Mojave desert and describing Neophaeococcomyces mojavensis, and introducing the new genera and species Taxawa tesnikishii.</title>
        <authorList>
            <person name="Kurbessoian T."/>
            <person name="Stajich J.E."/>
        </authorList>
    </citation>
    <scope>NUCLEOTIDE SEQUENCE</scope>
    <source>
        <strain evidence="1">TK_41</strain>
    </source>
</reference>
<accession>A0AA38X0Z0</accession>
<dbReference type="EMBL" id="JAPDRK010000018">
    <property type="protein sequence ID" value="KAJ9604779.1"/>
    <property type="molecule type" value="Genomic_DNA"/>
</dbReference>
<name>A0AA38X0Z0_9EURO</name>
<proteinExistence type="predicted"/>